<dbReference type="EMBL" id="PFEF01000005">
    <property type="protein sequence ID" value="PJE64576.1"/>
    <property type="molecule type" value="Genomic_DNA"/>
</dbReference>
<dbReference type="InterPro" id="IPR029044">
    <property type="entry name" value="Nucleotide-diphossugar_trans"/>
</dbReference>
<proteinExistence type="predicted"/>
<dbReference type="CDD" id="cd04179">
    <property type="entry name" value="DPM_DPG-synthase_like"/>
    <property type="match status" value="1"/>
</dbReference>
<evidence type="ECO:0000313" key="3">
    <source>
        <dbReference type="Proteomes" id="UP000229098"/>
    </source>
</evidence>
<organism evidence="2 3">
    <name type="scientific">Candidatus Ryanbacteria bacterium CG10_big_fil_rev_8_21_14_0_10_43_42</name>
    <dbReference type="NCBI Taxonomy" id="1974864"/>
    <lineage>
        <taxon>Bacteria</taxon>
        <taxon>Candidatus Ryaniibacteriota</taxon>
    </lineage>
</organism>
<dbReference type="Pfam" id="PF00535">
    <property type="entry name" value="Glycos_transf_2"/>
    <property type="match status" value="1"/>
</dbReference>
<keyword evidence="2" id="KW-0808">Transferase</keyword>
<comment type="caution">
    <text evidence="2">The sequence shown here is derived from an EMBL/GenBank/DDBJ whole genome shotgun (WGS) entry which is preliminary data.</text>
</comment>
<dbReference type="GO" id="GO:0016740">
    <property type="term" value="F:transferase activity"/>
    <property type="evidence" value="ECO:0007669"/>
    <property type="project" value="UniProtKB-KW"/>
</dbReference>
<dbReference type="Proteomes" id="UP000229098">
    <property type="component" value="Unassembled WGS sequence"/>
</dbReference>
<feature type="domain" description="Glycosyltransferase 2-like" evidence="1">
    <location>
        <begin position="8"/>
        <end position="150"/>
    </location>
</feature>
<gene>
    <name evidence="2" type="ORF">COU90_01930</name>
</gene>
<reference evidence="3" key="1">
    <citation type="submission" date="2017-09" db="EMBL/GenBank/DDBJ databases">
        <title>Depth-based differentiation of microbial function through sediment-hosted aquifers and enrichment of novel symbionts in the deep terrestrial subsurface.</title>
        <authorList>
            <person name="Probst A.J."/>
            <person name="Ladd B."/>
            <person name="Jarett J.K."/>
            <person name="Geller-Mcgrath D.E."/>
            <person name="Sieber C.M.K."/>
            <person name="Emerson J.B."/>
            <person name="Anantharaman K."/>
            <person name="Thomas B.C."/>
            <person name="Malmstrom R."/>
            <person name="Stieglmeier M."/>
            <person name="Klingl A."/>
            <person name="Woyke T."/>
            <person name="Ryan C.M."/>
            <person name="Banfield J.F."/>
        </authorList>
    </citation>
    <scope>NUCLEOTIDE SEQUENCE [LARGE SCALE GENOMIC DNA]</scope>
</reference>
<dbReference type="Gene3D" id="3.90.550.10">
    <property type="entry name" value="Spore Coat Polysaccharide Biosynthesis Protein SpsA, Chain A"/>
    <property type="match status" value="1"/>
</dbReference>
<accession>A0A2M8KXB7</accession>
<name>A0A2M8KXB7_9BACT</name>
<dbReference type="PANTHER" id="PTHR48090:SF7">
    <property type="entry name" value="RFBJ PROTEIN"/>
    <property type="match status" value="1"/>
</dbReference>
<dbReference type="AlphaFoldDB" id="A0A2M8KXB7"/>
<dbReference type="InterPro" id="IPR050256">
    <property type="entry name" value="Glycosyltransferase_2"/>
</dbReference>
<dbReference type="InterPro" id="IPR001173">
    <property type="entry name" value="Glyco_trans_2-like"/>
</dbReference>
<evidence type="ECO:0000259" key="1">
    <source>
        <dbReference type="Pfam" id="PF00535"/>
    </source>
</evidence>
<dbReference type="PANTHER" id="PTHR48090">
    <property type="entry name" value="UNDECAPRENYL-PHOSPHATE 4-DEOXY-4-FORMAMIDO-L-ARABINOSE TRANSFERASE-RELATED"/>
    <property type="match status" value="1"/>
</dbReference>
<protein>
    <submittedName>
        <fullName evidence="2">Glycosyl transferase</fullName>
    </submittedName>
</protein>
<dbReference type="SUPFAM" id="SSF53448">
    <property type="entry name" value="Nucleotide-diphospho-sugar transferases"/>
    <property type="match status" value="1"/>
</dbReference>
<evidence type="ECO:0000313" key="2">
    <source>
        <dbReference type="EMBL" id="PJE64576.1"/>
    </source>
</evidence>
<sequence length="239" mass="26871">MDKTMTVSFVISAYNEEATLGQVLDMVREAVLPVGITREIIAIDNGSHDGTADIIKSYSDVRMISLSPNRGKGGALKVGFAEARGDIVMIQDADMEYNAADYPALLEPILSGRTEMVVGRRPLSVVPFSEGVRNVQHVLPYIGNKIVMKYFINWLYGDSASDYACAYKVFTKKLVDSITVKANGFDYEFELVCRAMRKRVPLVEVPVRYYPRTYEEGKKIRTMDGLKILRTALRSRFFN</sequence>